<evidence type="ECO:0000313" key="7">
    <source>
        <dbReference type="Proteomes" id="UP000244077"/>
    </source>
</evidence>
<keyword evidence="2 4" id="KW-0238">DNA-binding</keyword>
<dbReference type="InterPro" id="IPR009057">
    <property type="entry name" value="Homeodomain-like_sf"/>
</dbReference>
<keyword evidence="3" id="KW-0804">Transcription</keyword>
<dbReference type="InterPro" id="IPR001647">
    <property type="entry name" value="HTH_TetR"/>
</dbReference>
<dbReference type="InterPro" id="IPR050109">
    <property type="entry name" value="HTH-type_TetR-like_transc_reg"/>
</dbReference>
<feature type="domain" description="HTH tetR-type" evidence="5">
    <location>
        <begin position="15"/>
        <end position="75"/>
    </location>
</feature>
<evidence type="ECO:0000256" key="3">
    <source>
        <dbReference type="ARBA" id="ARBA00023163"/>
    </source>
</evidence>
<dbReference type="PRINTS" id="PR00455">
    <property type="entry name" value="HTHTETR"/>
</dbReference>
<keyword evidence="7" id="KW-1185">Reference proteome</keyword>
<dbReference type="Proteomes" id="UP000244077">
    <property type="component" value="Unassembled WGS sequence"/>
</dbReference>
<evidence type="ECO:0000259" key="5">
    <source>
        <dbReference type="PROSITE" id="PS50977"/>
    </source>
</evidence>
<dbReference type="RefSeq" id="WP_245890176.1">
    <property type="nucleotide sequence ID" value="NZ_QAOH01000013.1"/>
</dbReference>
<evidence type="ECO:0000256" key="2">
    <source>
        <dbReference type="ARBA" id="ARBA00023125"/>
    </source>
</evidence>
<dbReference type="PANTHER" id="PTHR30055">
    <property type="entry name" value="HTH-TYPE TRANSCRIPTIONAL REGULATOR RUTR"/>
    <property type="match status" value="1"/>
</dbReference>
<feature type="DNA-binding region" description="H-T-H motif" evidence="4">
    <location>
        <begin position="38"/>
        <end position="57"/>
    </location>
</feature>
<dbReference type="PANTHER" id="PTHR30055:SF234">
    <property type="entry name" value="HTH-TYPE TRANSCRIPTIONAL REGULATOR BETI"/>
    <property type="match status" value="1"/>
</dbReference>
<gene>
    <name evidence="6" type="ORF">C8N42_11332</name>
</gene>
<keyword evidence="1" id="KW-0805">Transcription regulation</keyword>
<dbReference type="GO" id="GO:0000976">
    <property type="term" value="F:transcription cis-regulatory region binding"/>
    <property type="evidence" value="ECO:0007669"/>
    <property type="project" value="TreeGrafter"/>
</dbReference>
<comment type="caution">
    <text evidence="6">The sequence shown here is derived from an EMBL/GenBank/DDBJ whole genome shotgun (WGS) entry which is preliminary data.</text>
</comment>
<reference evidence="6 7" key="1">
    <citation type="submission" date="2018-04" db="EMBL/GenBank/DDBJ databases">
        <title>Genomic Encyclopedia of Archaeal and Bacterial Type Strains, Phase II (KMG-II): from individual species to whole genera.</title>
        <authorList>
            <person name="Goeker M."/>
        </authorList>
    </citation>
    <scope>NUCLEOTIDE SEQUENCE [LARGE SCALE GENOMIC DNA]</scope>
    <source>
        <strain evidence="6 7">DSM 100434</strain>
    </source>
</reference>
<evidence type="ECO:0000256" key="1">
    <source>
        <dbReference type="ARBA" id="ARBA00023015"/>
    </source>
</evidence>
<dbReference type="PROSITE" id="PS50977">
    <property type="entry name" value="HTH_TETR_2"/>
    <property type="match status" value="1"/>
</dbReference>
<evidence type="ECO:0000256" key="4">
    <source>
        <dbReference type="PROSITE-ProRule" id="PRU00335"/>
    </source>
</evidence>
<dbReference type="Gene3D" id="1.10.357.10">
    <property type="entry name" value="Tetracycline Repressor, domain 2"/>
    <property type="match status" value="1"/>
</dbReference>
<protein>
    <submittedName>
        <fullName evidence="6">TetR family transcriptional regulator</fullName>
    </submittedName>
</protein>
<evidence type="ECO:0000313" key="6">
    <source>
        <dbReference type="EMBL" id="PTQ68890.1"/>
    </source>
</evidence>
<proteinExistence type="predicted"/>
<dbReference type="EMBL" id="QAOH01000013">
    <property type="protein sequence ID" value="PTQ68890.1"/>
    <property type="molecule type" value="Genomic_DNA"/>
</dbReference>
<organism evidence="6 7">
    <name type="scientific">Celeribacter persicus</name>
    <dbReference type="NCBI Taxonomy" id="1651082"/>
    <lineage>
        <taxon>Bacteria</taxon>
        <taxon>Pseudomonadati</taxon>
        <taxon>Pseudomonadota</taxon>
        <taxon>Alphaproteobacteria</taxon>
        <taxon>Rhodobacterales</taxon>
        <taxon>Roseobacteraceae</taxon>
        <taxon>Celeribacter</taxon>
    </lineage>
</organism>
<sequence length="197" mass="21386">MQTDTMTKPIQKRAIATREKLLAAAKALIEQDSFEHLRVEDVVGAAGVAKGTFFAHFKDKDALLEQIIGARLAGFNEAMAQSPVPENIAEMIARMRPLIAFSTSERTVFDVMVRHSGAAASAEIGPIAEQFDAQIALYSRWAASGPFRKDTDPELLGEGISAFLIQAIALTFCALHGQQALEVRLAGYLTAWLLPQS</sequence>
<dbReference type="AlphaFoldDB" id="A0A2T5HBE5"/>
<dbReference type="Pfam" id="PF00440">
    <property type="entry name" value="TetR_N"/>
    <property type="match status" value="1"/>
</dbReference>
<accession>A0A2T5HBE5</accession>
<dbReference type="GO" id="GO:0003700">
    <property type="term" value="F:DNA-binding transcription factor activity"/>
    <property type="evidence" value="ECO:0007669"/>
    <property type="project" value="TreeGrafter"/>
</dbReference>
<dbReference type="SUPFAM" id="SSF46689">
    <property type="entry name" value="Homeodomain-like"/>
    <property type="match status" value="1"/>
</dbReference>
<name>A0A2T5HBE5_9RHOB</name>